<organism evidence="1 2">
    <name type="scientific">Sphingomonas melonis</name>
    <dbReference type="NCBI Taxonomy" id="152682"/>
    <lineage>
        <taxon>Bacteria</taxon>
        <taxon>Pseudomonadati</taxon>
        <taxon>Pseudomonadota</taxon>
        <taxon>Alphaproteobacteria</taxon>
        <taxon>Sphingomonadales</taxon>
        <taxon>Sphingomonadaceae</taxon>
        <taxon>Sphingomonas</taxon>
    </lineage>
</organism>
<dbReference type="SUPFAM" id="SSF55486">
    <property type="entry name" value="Metalloproteases ('zincins'), catalytic domain"/>
    <property type="match status" value="1"/>
</dbReference>
<name>A0A0D1JYM9_9SPHN</name>
<dbReference type="InterPro" id="IPR010428">
    <property type="entry name" value="Zincin_1"/>
</dbReference>
<protein>
    <submittedName>
        <fullName evidence="1">Neutral zinc metallopeptidase</fullName>
    </submittedName>
</protein>
<evidence type="ECO:0000313" key="1">
    <source>
        <dbReference type="EMBL" id="KIU26328.1"/>
    </source>
</evidence>
<comment type="caution">
    <text evidence="1">The sequence shown here is derived from an EMBL/GenBank/DDBJ whole genome shotgun (WGS) entry which is preliminary data.</text>
</comment>
<gene>
    <name evidence="1" type="ORF">SR41_15165</name>
</gene>
<accession>A0A0D1JYM9</accession>
<dbReference type="CDD" id="cd12952">
    <property type="entry name" value="MMP_ACEL2062"/>
    <property type="match status" value="1"/>
</dbReference>
<dbReference type="Proteomes" id="UP000033203">
    <property type="component" value="Unassembled WGS sequence"/>
</dbReference>
<dbReference type="PATRIC" id="fig|1549858.7.peg.2699"/>
<evidence type="ECO:0000313" key="2">
    <source>
        <dbReference type="Proteomes" id="UP000033203"/>
    </source>
</evidence>
<dbReference type="Pfam" id="PF06262">
    <property type="entry name" value="Zincin_1"/>
    <property type="match status" value="1"/>
</dbReference>
<dbReference type="AlphaFoldDB" id="A0A0D1JYM9"/>
<dbReference type="InterPro" id="IPR038555">
    <property type="entry name" value="Zincin_1_sf"/>
</dbReference>
<dbReference type="Gene3D" id="3.30.2010.20">
    <property type="match status" value="1"/>
</dbReference>
<dbReference type="EMBL" id="JXTP01000081">
    <property type="protein sequence ID" value="KIU26328.1"/>
    <property type="molecule type" value="Genomic_DNA"/>
</dbReference>
<sequence length="145" mass="15785">MAVIMALQESYRQDAFGAAPDADAIEGIARDTIARLPAAFAQHLGDIVLIVEEEADDETLAALGLDHPLDLTGLYHGRPIGEKSSMESGALPDRIHLYRQAILAEWVETGVRLDDLVRHVTIHEIGHHFGLSDDDMHALEEAAAD</sequence>
<proteinExistence type="predicted"/>
<reference evidence="1 2" key="1">
    <citation type="submission" date="2015-01" db="EMBL/GenBank/DDBJ databases">
        <title>Genome of Sphingomonas taxi strain 30a.</title>
        <authorList>
            <person name="Eevers N."/>
            <person name="Van Hamme J."/>
            <person name="Bottos E."/>
            <person name="Weyens N."/>
            <person name="Vangronsveld J."/>
        </authorList>
    </citation>
    <scope>NUCLEOTIDE SEQUENCE [LARGE SCALE GENOMIC DNA]</scope>
    <source>
        <strain evidence="1 2">30a</strain>
    </source>
</reference>